<evidence type="ECO:0000313" key="3">
    <source>
        <dbReference type="Proteomes" id="UP001283361"/>
    </source>
</evidence>
<reference evidence="2" key="1">
    <citation type="journal article" date="2023" name="G3 (Bethesda)">
        <title>A reference genome for the long-term kleptoplast-retaining sea slug Elysia crispata morphotype clarki.</title>
        <authorList>
            <person name="Eastman K.E."/>
            <person name="Pendleton A.L."/>
            <person name="Shaikh M.A."/>
            <person name="Suttiyut T."/>
            <person name="Ogas R."/>
            <person name="Tomko P."/>
            <person name="Gavelis G."/>
            <person name="Widhalm J.R."/>
            <person name="Wisecaver J.H."/>
        </authorList>
    </citation>
    <scope>NUCLEOTIDE SEQUENCE</scope>
    <source>
        <strain evidence="2">ECLA1</strain>
    </source>
</reference>
<feature type="compositionally biased region" description="Basic residues" evidence="1">
    <location>
        <begin position="116"/>
        <end position="136"/>
    </location>
</feature>
<dbReference type="EMBL" id="JAWDGP010002895">
    <property type="protein sequence ID" value="KAK3778699.1"/>
    <property type="molecule type" value="Genomic_DNA"/>
</dbReference>
<protein>
    <submittedName>
        <fullName evidence="2">Uncharacterized protein</fullName>
    </submittedName>
</protein>
<keyword evidence="3" id="KW-1185">Reference proteome</keyword>
<sequence>MELQIRHSGETIANGFEMALSMSENVYTKDIYTVMSQWDLQLGHLYQASYRSEPWISTSDDTFFHKCDLDVSYEDHHGDHYSQRLKRAHSIVQSEAAMFTSRIPRSLDPSTAPPHPKPRNVRIYPGRKQKQHHCPA</sequence>
<evidence type="ECO:0000256" key="1">
    <source>
        <dbReference type="SAM" id="MobiDB-lite"/>
    </source>
</evidence>
<evidence type="ECO:0000313" key="2">
    <source>
        <dbReference type="EMBL" id="KAK3778699.1"/>
    </source>
</evidence>
<organism evidence="2 3">
    <name type="scientific">Elysia crispata</name>
    <name type="common">lettuce slug</name>
    <dbReference type="NCBI Taxonomy" id="231223"/>
    <lineage>
        <taxon>Eukaryota</taxon>
        <taxon>Metazoa</taxon>
        <taxon>Spiralia</taxon>
        <taxon>Lophotrochozoa</taxon>
        <taxon>Mollusca</taxon>
        <taxon>Gastropoda</taxon>
        <taxon>Heterobranchia</taxon>
        <taxon>Euthyneura</taxon>
        <taxon>Panpulmonata</taxon>
        <taxon>Sacoglossa</taxon>
        <taxon>Placobranchoidea</taxon>
        <taxon>Plakobranchidae</taxon>
        <taxon>Elysia</taxon>
    </lineage>
</organism>
<accession>A0AAE0ZZY5</accession>
<comment type="caution">
    <text evidence="2">The sequence shown here is derived from an EMBL/GenBank/DDBJ whole genome shotgun (WGS) entry which is preliminary data.</text>
</comment>
<dbReference type="AlphaFoldDB" id="A0AAE0ZZY5"/>
<proteinExistence type="predicted"/>
<dbReference type="Proteomes" id="UP001283361">
    <property type="component" value="Unassembled WGS sequence"/>
</dbReference>
<name>A0AAE0ZZY5_9GAST</name>
<feature type="region of interest" description="Disordered" evidence="1">
    <location>
        <begin position="102"/>
        <end position="136"/>
    </location>
</feature>
<gene>
    <name evidence="2" type="ORF">RRG08_012972</name>
</gene>